<protein>
    <submittedName>
        <fullName evidence="4">Spore germination protein</fullName>
    </submittedName>
</protein>
<evidence type="ECO:0000313" key="5">
    <source>
        <dbReference type="Proteomes" id="UP000285138"/>
    </source>
</evidence>
<dbReference type="PANTHER" id="PTHR22550">
    <property type="entry name" value="SPORE GERMINATION PROTEIN"/>
    <property type="match status" value="1"/>
</dbReference>
<evidence type="ECO:0000256" key="3">
    <source>
        <dbReference type="SAM" id="Phobius"/>
    </source>
</evidence>
<comment type="similarity">
    <text evidence="1">Belongs to the GerABKA family.</text>
</comment>
<evidence type="ECO:0000256" key="1">
    <source>
        <dbReference type="ARBA" id="ARBA00005278"/>
    </source>
</evidence>
<name>A0A424YFJ1_9FIRM</name>
<sequence length="357" mass="39936">DIEKLTRGSRDGFVETLVFNVALIRRRLRDPGFRAEIIQIGQRSKTDVALIYINDIVNREVLERVRSRLENIKIDGLPMAEKSVEEFITEGKYSIFPKVRYTERPDVASIHLLEGHVIVFVDTSPSAMIVPVTFFHHVQHAEEYRQDLVSGIYIRWIRFMGLFVAVFLSPLWLLVSLEPGLLPPGLGFIGPMDPGNVPLTLQFVIAHLGIDLIRMATIHTPSPISTALGFIGAILVGDIAVQVGLFAPEVILYIAIVAVGMFSTPSWELSLSTRIIHLFLLLTTGYFKVAGLIGGTLLVFLKMAFTKSFNIPYLWPLIPFNAQALLDVIVRRPVPIRSIRPSILEPGDPDRIPEENP</sequence>
<feature type="transmembrane region" description="Helical" evidence="3">
    <location>
        <begin position="278"/>
        <end position="301"/>
    </location>
</feature>
<feature type="transmembrane region" description="Helical" evidence="3">
    <location>
        <begin position="156"/>
        <end position="175"/>
    </location>
</feature>
<feature type="non-terminal residue" evidence="4">
    <location>
        <position position="1"/>
    </location>
</feature>
<dbReference type="Proteomes" id="UP000285138">
    <property type="component" value="Unassembled WGS sequence"/>
</dbReference>
<accession>A0A424YFJ1</accession>
<evidence type="ECO:0000313" key="4">
    <source>
        <dbReference type="EMBL" id="RQD76572.1"/>
    </source>
</evidence>
<keyword evidence="2 3" id="KW-0472">Membrane</keyword>
<organism evidence="4 5">
    <name type="scientific">Candidatus Syntrophonatronum acetioxidans</name>
    <dbReference type="NCBI Taxonomy" id="1795816"/>
    <lineage>
        <taxon>Bacteria</taxon>
        <taxon>Bacillati</taxon>
        <taxon>Bacillota</taxon>
        <taxon>Clostridia</taxon>
        <taxon>Eubacteriales</taxon>
        <taxon>Syntrophomonadaceae</taxon>
        <taxon>Candidatus Syntrophonatronum</taxon>
    </lineage>
</organism>
<dbReference type="InterPro" id="IPR004995">
    <property type="entry name" value="Spore_Ger"/>
</dbReference>
<keyword evidence="3" id="KW-1133">Transmembrane helix</keyword>
<feature type="transmembrane region" description="Helical" evidence="3">
    <location>
        <begin position="251"/>
        <end position="271"/>
    </location>
</feature>
<reference evidence="4 5" key="1">
    <citation type="submission" date="2018-08" db="EMBL/GenBank/DDBJ databases">
        <title>The metabolism and importance of syntrophic acetate oxidation coupled to methane or sulfide production in haloalkaline environments.</title>
        <authorList>
            <person name="Timmers P.H.A."/>
            <person name="Vavourakis C.D."/>
            <person name="Sorokin D.Y."/>
            <person name="Sinninghe Damste J.S."/>
            <person name="Muyzer G."/>
            <person name="Stams A.J.M."/>
            <person name="Plugge C.M."/>
        </authorList>
    </citation>
    <scope>NUCLEOTIDE SEQUENCE [LARGE SCALE GENOMIC DNA]</scope>
    <source>
        <strain evidence="4">MSAO_Bac1</strain>
    </source>
</reference>
<dbReference type="EMBL" id="QZAA01000112">
    <property type="protein sequence ID" value="RQD76572.1"/>
    <property type="molecule type" value="Genomic_DNA"/>
</dbReference>
<dbReference type="PANTHER" id="PTHR22550:SF9">
    <property type="entry name" value="STAGE V SPORULATION PROTEIN AF"/>
    <property type="match status" value="1"/>
</dbReference>
<feature type="transmembrane region" description="Helical" evidence="3">
    <location>
        <begin position="225"/>
        <end position="245"/>
    </location>
</feature>
<dbReference type="GO" id="GO:0016020">
    <property type="term" value="C:membrane"/>
    <property type="evidence" value="ECO:0007669"/>
    <property type="project" value="InterPro"/>
</dbReference>
<gene>
    <name evidence="4" type="ORF">D5R97_04095</name>
</gene>
<dbReference type="Pfam" id="PF03323">
    <property type="entry name" value="GerA"/>
    <property type="match status" value="1"/>
</dbReference>
<dbReference type="InterPro" id="IPR050768">
    <property type="entry name" value="UPF0353/GerABKA_families"/>
</dbReference>
<proteinExistence type="inferred from homology"/>
<comment type="caution">
    <text evidence="4">The sequence shown here is derived from an EMBL/GenBank/DDBJ whole genome shotgun (WGS) entry which is preliminary data.</text>
</comment>
<keyword evidence="3" id="KW-0812">Transmembrane</keyword>
<evidence type="ECO:0000256" key="2">
    <source>
        <dbReference type="ARBA" id="ARBA00023136"/>
    </source>
</evidence>
<dbReference type="GO" id="GO:0009847">
    <property type="term" value="P:spore germination"/>
    <property type="evidence" value="ECO:0007669"/>
    <property type="project" value="InterPro"/>
</dbReference>
<dbReference type="AlphaFoldDB" id="A0A424YFJ1"/>